<dbReference type="AlphaFoldDB" id="A0A926VC31"/>
<evidence type="ECO:0000313" key="2">
    <source>
        <dbReference type="Proteomes" id="UP000641646"/>
    </source>
</evidence>
<reference evidence="1" key="1">
    <citation type="journal article" date="2015" name="ISME J.">
        <title>Draft Genome Sequence of Streptomyces incarnatus NRRL8089, which Produces the Nucleoside Antibiotic Sinefungin.</title>
        <authorList>
            <person name="Oshima K."/>
            <person name="Hattori M."/>
            <person name="Shimizu H."/>
            <person name="Fukuda K."/>
            <person name="Nemoto M."/>
            <person name="Inagaki K."/>
            <person name="Tamura T."/>
        </authorList>
    </citation>
    <scope>NUCLEOTIDE SEQUENCE</scope>
    <source>
        <strain evidence="1">FACHB-1375</strain>
    </source>
</reference>
<keyword evidence="2" id="KW-1185">Reference proteome</keyword>
<dbReference type="EMBL" id="JACJPW010000010">
    <property type="protein sequence ID" value="MBD2180618.1"/>
    <property type="molecule type" value="Genomic_DNA"/>
</dbReference>
<gene>
    <name evidence="1" type="ORF">H6G03_05790</name>
</gene>
<proteinExistence type="predicted"/>
<reference evidence="1" key="2">
    <citation type="submission" date="2020-08" db="EMBL/GenBank/DDBJ databases">
        <authorList>
            <person name="Chen M."/>
            <person name="Teng W."/>
            <person name="Zhao L."/>
            <person name="Hu C."/>
            <person name="Zhou Y."/>
            <person name="Han B."/>
            <person name="Song L."/>
            <person name="Shu W."/>
        </authorList>
    </citation>
    <scope>NUCLEOTIDE SEQUENCE</scope>
    <source>
        <strain evidence="1">FACHB-1375</strain>
    </source>
</reference>
<organism evidence="1 2">
    <name type="scientific">Aerosakkonema funiforme FACHB-1375</name>
    <dbReference type="NCBI Taxonomy" id="2949571"/>
    <lineage>
        <taxon>Bacteria</taxon>
        <taxon>Bacillati</taxon>
        <taxon>Cyanobacteriota</taxon>
        <taxon>Cyanophyceae</taxon>
        <taxon>Oscillatoriophycideae</taxon>
        <taxon>Aerosakkonematales</taxon>
        <taxon>Aerosakkonemataceae</taxon>
        <taxon>Aerosakkonema</taxon>
    </lineage>
</organism>
<dbReference type="RefSeq" id="WP_190463005.1">
    <property type="nucleotide sequence ID" value="NZ_JACJPW010000010.1"/>
</dbReference>
<name>A0A926VC31_9CYAN</name>
<evidence type="ECO:0000313" key="1">
    <source>
        <dbReference type="EMBL" id="MBD2180618.1"/>
    </source>
</evidence>
<comment type="caution">
    <text evidence="1">The sequence shown here is derived from an EMBL/GenBank/DDBJ whole genome shotgun (WGS) entry which is preliminary data.</text>
</comment>
<accession>A0A926VC31</accession>
<sequence length="221" mass="24778">MATIQETAREISQLFGNRPCPLDDLRTICQLLGIEVRDNELVGVVEYQNKPIDAKTFLLGLARTIKESDANANFIEAALAYLEARGIGKTPETPEISEDFDLNTFRLQVYGTTEAAPGSDLDFIFRKHEEGQQLAQEAFMTGRFVAHKTYEELQKKGVTGHRSEELEQQYGATFQGLSDRSTQNIHNIGFSRIYNWIQAQAVPQTAIGSSHQKAQLQQAQK</sequence>
<dbReference type="Proteomes" id="UP000641646">
    <property type="component" value="Unassembled WGS sequence"/>
</dbReference>
<protein>
    <submittedName>
        <fullName evidence="1">Uncharacterized protein</fullName>
    </submittedName>
</protein>